<keyword evidence="2" id="KW-1185">Reference proteome</keyword>
<dbReference type="RefSeq" id="WP_397558316.1">
    <property type="nucleotide sequence ID" value="NZ_JBIQWL010000013.1"/>
</dbReference>
<evidence type="ECO:0000313" key="2">
    <source>
        <dbReference type="Proteomes" id="UP001610861"/>
    </source>
</evidence>
<dbReference type="Proteomes" id="UP001610861">
    <property type="component" value="Unassembled WGS sequence"/>
</dbReference>
<name>A0ABW7QET0_9MICO</name>
<comment type="caution">
    <text evidence="1">The sequence shown here is derived from an EMBL/GenBank/DDBJ whole genome shotgun (WGS) entry which is preliminary data.</text>
</comment>
<dbReference type="EMBL" id="JBIQWL010000013">
    <property type="protein sequence ID" value="MFH8252888.1"/>
    <property type="molecule type" value="Genomic_DNA"/>
</dbReference>
<dbReference type="InterPro" id="IPR036390">
    <property type="entry name" value="WH_DNA-bd_sf"/>
</dbReference>
<evidence type="ECO:0008006" key="3">
    <source>
        <dbReference type="Google" id="ProtNLM"/>
    </source>
</evidence>
<proteinExistence type="predicted"/>
<accession>A0ABW7QET0</accession>
<reference evidence="1 2" key="1">
    <citation type="submission" date="2024-09" db="EMBL/GenBank/DDBJ databases">
        <authorList>
            <person name="Pan X."/>
        </authorList>
    </citation>
    <scope>NUCLEOTIDE SEQUENCE [LARGE SCALE GENOMIC DNA]</scope>
    <source>
        <strain evidence="1 2">B2969</strain>
    </source>
</reference>
<sequence length="106" mass="12048">MTMVEPIAPADSRLVFGNSHMYTVMVEIAAQRGDTFSSKLIADGTHLSPGIVHPLIQKLLRARWIEFVQRVPGERTILYRVRENPWWIAASCYIDERASLVEHKAS</sequence>
<organism evidence="1 2">
    <name type="scientific">Microbacterium alkaliflavum</name>
    <dbReference type="NCBI Taxonomy" id="3248839"/>
    <lineage>
        <taxon>Bacteria</taxon>
        <taxon>Bacillati</taxon>
        <taxon>Actinomycetota</taxon>
        <taxon>Actinomycetes</taxon>
        <taxon>Micrococcales</taxon>
        <taxon>Microbacteriaceae</taxon>
        <taxon>Microbacterium</taxon>
    </lineage>
</organism>
<gene>
    <name evidence="1" type="ORF">ACH3VR_21155</name>
</gene>
<dbReference type="SUPFAM" id="SSF46785">
    <property type="entry name" value="Winged helix' DNA-binding domain"/>
    <property type="match status" value="1"/>
</dbReference>
<protein>
    <recommendedName>
        <fullName evidence="3">MarR family transcriptional regulator</fullName>
    </recommendedName>
</protein>
<evidence type="ECO:0000313" key="1">
    <source>
        <dbReference type="EMBL" id="MFH8252888.1"/>
    </source>
</evidence>